<keyword evidence="2 4" id="KW-0012">Acyltransferase</keyword>
<dbReference type="PROSITE" id="PS51186">
    <property type="entry name" value="GNAT"/>
    <property type="match status" value="1"/>
</dbReference>
<dbReference type="PANTHER" id="PTHR43877">
    <property type="entry name" value="AMINOALKYLPHOSPHONATE N-ACETYLTRANSFERASE-RELATED-RELATED"/>
    <property type="match status" value="1"/>
</dbReference>
<protein>
    <submittedName>
        <fullName evidence="4">dTDP-fucosamine acetyltransferase</fullName>
        <ecNumber evidence="4">2.3.1.210</ecNumber>
    </submittedName>
</protein>
<dbReference type="PANTHER" id="PTHR43877:SF2">
    <property type="entry name" value="AMINOALKYLPHOSPHONATE N-ACETYLTRANSFERASE-RELATED"/>
    <property type="match status" value="1"/>
</dbReference>
<dbReference type="AlphaFoldDB" id="A0A9E6Y2B6"/>
<dbReference type="CDD" id="cd04301">
    <property type="entry name" value="NAT_SF"/>
    <property type="match status" value="1"/>
</dbReference>
<dbReference type="InterPro" id="IPR000182">
    <property type="entry name" value="GNAT_dom"/>
</dbReference>
<sequence>MWWVDAPGDLAQARPGTYLARVATERVAQLQALCDAGMRVVDVGVTLARTGTAQPLRLEWAEPGDAEALARIAETAFTRTRFHLDPDIPDAVATAIKRDWVANALAGARGDGVLVQRRDGVAVGFLVLVKRGDDAVIDLIGVAPEHQGAGVGRTLVRGLLGMVPGAVSVGTQAANVGSIRFYERLGFGTTATVYNLHRHVA</sequence>
<reference evidence="4" key="1">
    <citation type="journal article" date="2022" name="Int. J. Syst. Evol. Microbiol.">
        <title>Pseudomonas aegrilactucae sp. nov. and Pseudomonas morbosilactucae sp. nov., pathogens causing bacterial rot of lettuce in Japan.</title>
        <authorList>
            <person name="Sawada H."/>
            <person name="Fujikawa T."/>
            <person name="Satou M."/>
        </authorList>
    </citation>
    <scope>NUCLEOTIDE SEQUENCE</scope>
    <source>
        <strain evidence="4">0166_1</strain>
    </source>
</reference>
<dbReference type="InterPro" id="IPR016181">
    <property type="entry name" value="Acyl_CoA_acyltransferase"/>
</dbReference>
<evidence type="ECO:0000256" key="2">
    <source>
        <dbReference type="ARBA" id="ARBA00023315"/>
    </source>
</evidence>
<dbReference type="GO" id="GO:0016747">
    <property type="term" value="F:acyltransferase activity, transferring groups other than amino-acyl groups"/>
    <property type="evidence" value="ECO:0007669"/>
    <property type="project" value="InterPro"/>
</dbReference>
<proteinExistence type="predicted"/>
<evidence type="ECO:0000313" key="4">
    <source>
        <dbReference type="EMBL" id="UGS38719.1"/>
    </source>
</evidence>
<dbReference type="EMBL" id="CP087164">
    <property type="protein sequence ID" value="UGS38719.1"/>
    <property type="molecule type" value="Genomic_DNA"/>
</dbReference>
<accession>A0A9E6Y2B6</accession>
<gene>
    <name evidence="4" type="primary">wecD</name>
    <name evidence="4" type="ORF">DSM104329_05149</name>
</gene>
<evidence type="ECO:0000313" key="5">
    <source>
        <dbReference type="Proteomes" id="UP001162834"/>
    </source>
</evidence>
<keyword evidence="1 4" id="KW-0808">Transferase</keyword>
<evidence type="ECO:0000256" key="1">
    <source>
        <dbReference type="ARBA" id="ARBA00022679"/>
    </source>
</evidence>
<dbReference type="InterPro" id="IPR050832">
    <property type="entry name" value="Bact_Acetyltransf"/>
</dbReference>
<feature type="domain" description="N-acetyltransferase" evidence="3">
    <location>
        <begin position="56"/>
        <end position="201"/>
    </location>
</feature>
<keyword evidence="5" id="KW-1185">Reference proteome</keyword>
<dbReference type="Gene3D" id="3.40.630.30">
    <property type="match status" value="1"/>
</dbReference>
<dbReference type="Proteomes" id="UP001162834">
    <property type="component" value="Chromosome"/>
</dbReference>
<organism evidence="4 5">
    <name type="scientific">Capillimicrobium parvum</name>
    <dbReference type="NCBI Taxonomy" id="2884022"/>
    <lineage>
        <taxon>Bacteria</taxon>
        <taxon>Bacillati</taxon>
        <taxon>Actinomycetota</taxon>
        <taxon>Thermoleophilia</taxon>
        <taxon>Solirubrobacterales</taxon>
        <taxon>Capillimicrobiaceae</taxon>
        <taxon>Capillimicrobium</taxon>
    </lineage>
</organism>
<dbReference type="KEGG" id="sbae:DSM104329_05149"/>
<dbReference type="EC" id="2.3.1.210" evidence="4"/>
<name>A0A9E6Y2B6_9ACTN</name>
<dbReference type="SUPFAM" id="SSF55729">
    <property type="entry name" value="Acyl-CoA N-acyltransferases (Nat)"/>
    <property type="match status" value="1"/>
</dbReference>
<evidence type="ECO:0000259" key="3">
    <source>
        <dbReference type="PROSITE" id="PS51186"/>
    </source>
</evidence>
<dbReference type="Pfam" id="PF00583">
    <property type="entry name" value="Acetyltransf_1"/>
    <property type="match status" value="1"/>
</dbReference>